<keyword evidence="4" id="KW-1185">Reference proteome</keyword>
<dbReference type="Pfam" id="PF11807">
    <property type="entry name" value="UstYa"/>
    <property type="match status" value="1"/>
</dbReference>
<name>A0A9W9PR18_9EURO</name>
<organism evidence="3 4">
    <name type="scientific">Penicillium atrosanguineum</name>
    <dbReference type="NCBI Taxonomy" id="1132637"/>
    <lineage>
        <taxon>Eukaryota</taxon>
        <taxon>Fungi</taxon>
        <taxon>Dikarya</taxon>
        <taxon>Ascomycota</taxon>
        <taxon>Pezizomycotina</taxon>
        <taxon>Eurotiomycetes</taxon>
        <taxon>Eurotiomycetidae</taxon>
        <taxon>Eurotiales</taxon>
        <taxon>Aspergillaceae</taxon>
        <taxon>Penicillium</taxon>
    </lineage>
</organism>
<comment type="similarity">
    <text evidence="1">Belongs to the ustYa family.</text>
</comment>
<dbReference type="InterPro" id="IPR021765">
    <property type="entry name" value="UstYa-like"/>
</dbReference>
<feature type="compositionally biased region" description="Basic and acidic residues" evidence="2">
    <location>
        <begin position="1"/>
        <end position="20"/>
    </location>
</feature>
<dbReference type="GO" id="GO:0043386">
    <property type="term" value="P:mycotoxin biosynthetic process"/>
    <property type="evidence" value="ECO:0007669"/>
    <property type="project" value="InterPro"/>
</dbReference>
<evidence type="ECO:0000313" key="3">
    <source>
        <dbReference type="EMBL" id="KAJ5307395.1"/>
    </source>
</evidence>
<dbReference type="AlphaFoldDB" id="A0A9W9PR18"/>
<accession>A0A9W9PR18</accession>
<feature type="region of interest" description="Disordered" evidence="2">
    <location>
        <begin position="1"/>
        <end position="29"/>
    </location>
</feature>
<gene>
    <name evidence="3" type="ORF">N7476_008051</name>
</gene>
<evidence type="ECO:0000256" key="1">
    <source>
        <dbReference type="ARBA" id="ARBA00035112"/>
    </source>
</evidence>
<comment type="caution">
    <text evidence="3">The sequence shown here is derived from an EMBL/GenBank/DDBJ whole genome shotgun (WGS) entry which is preliminary data.</text>
</comment>
<dbReference type="Proteomes" id="UP001147746">
    <property type="component" value="Unassembled WGS sequence"/>
</dbReference>
<evidence type="ECO:0000313" key="4">
    <source>
        <dbReference type="Proteomes" id="UP001147746"/>
    </source>
</evidence>
<dbReference type="PANTHER" id="PTHR33365:SF13">
    <property type="entry name" value="TAT PATHWAY SIGNAL SEQUENCE"/>
    <property type="match status" value="1"/>
</dbReference>
<evidence type="ECO:0008006" key="5">
    <source>
        <dbReference type="Google" id="ProtNLM"/>
    </source>
</evidence>
<protein>
    <recommendedName>
        <fullName evidence="5">Tat pathway signal sequence</fullName>
    </recommendedName>
</protein>
<dbReference type="EMBL" id="JAPZBO010000008">
    <property type="protein sequence ID" value="KAJ5307395.1"/>
    <property type="molecule type" value="Genomic_DNA"/>
</dbReference>
<proteinExistence type="inferred from homology"/>
<sequence length="245" mass="28100">MFREKSPDLEDGDFESREGLLPEEEDEAWTQEEEIDTCDDWLYPAPVMSEVGITYHLQKSNNPLLRETVYRQEASPEVDSAWDALGVNYRSIRVPPEEAAGSDLSSDQVQINPRYGGGFPANVEGLQHLQCLNLLRQSLYFNYDYYHSKGEGAFANNDFIAQHQIAQCVDVLRQQLMCTVDTGVVGQVWIYPENPEPFVNFNTRQRCKNFDEIREWAEQHQLPENLPADFLQPPAPGDHIYKAMP</sequence>
<dbReference type="PANTHER" id="PTHR33365">
    <property type="entry name" value="YALI0B05434P"/>
    <property type="match status" value="1"/>
</dbReference>
<evidence type="ECO:0000256" key="2">
    <source>
        <dbReference type="SAM" id="MobiDB-lite"/>
    </source>
</evidence>
<reference evidence="3" key="2">
    <citation type="journal article" date="2023" name="IMA Fungus">
        <title>Comparative genomic study of the Penicillium genus elucidates a diverse pangenome and 15 lateral gene transfer events.</title>
        <authorList>
            <person name="Petersen C."/>
            <person name="Sorensen T."/>
            <person name="Nielsen M.R."/>
            <person name="Sondergaard T.E."/>
            <person name="Sorensen J.L."/>
            <person name="Fitzpatrick D.A."/>
            <person name="Frisvad J.C."/>
            <person name="Nielsen K.L."/>
        </authorList>
    </citation>
    <scope>NUCLEOTIDE SEQUENCE</scope>
    <source>
        <strain evidence="3">IBT 21472</strain>
    </source>
</reference>
<reference evidence="3" key="1">
    <citation type="submission" date="2022-12" db="EMBL/GenBank/DDBJ databases">
        <authorList>
            <person name="Petersen C."/>
        </authorList>
    </citation>
    <scope>NUCLEOTIDE SEQUENCE</scope>
    <source>
        <strain evidence="3">IBT 21472</strain>
    </source>
</reference>